<keyword evidence="1" id="KW-1133">Transmembrane helix</keyword>
<evidence type="ECO:0000313" key="3">
    <source>
        <dbReference type="EMBL" id="KAG9189725.1"/>
    </source>
</evidence>
<keyword evidence="1" id="KW-0812">Transmembrane</keyword>
<protein>
    <recommendedName>
        <fullName evidence="2">MaoC-like domain-containing protein</fullName>
    </recommendedName>
</protein>
<feature type="domain" description="MaoC-like" evidence="2">
    <location>
        <begin position="234"/>
        <end position="316"/>
    </location>
</feature>
<sequence length="354" mass="39315">MMLMLVAGMLFGVLVSFGYRLTPLLTSPRRVPLAFSPASLRMGEIVLAIMAMVVKSILYAIPGVPSMRFSGLELESPFIIYAEDVTRFQLAIGRGSRSSPKFLPAQLMLFLSAMTEPAMLLLLASPWCPINPLGAVNVRNRFELVRRDLCDPSILMDMRSARLKAIVHKTPRQAKRGMEWDLEVMIDLPIEETDGTVSTVFRQTFTMLEFGKVHAKKYPRNPDKTVPSVATEPSFESTTRISLSVDDPLKWAAICKDYNFIHLSGLAAKMFGLPGKIAHGNHVVAKALQRVPNLGGSTFLRDTSLWMEVHFKKPMVVPGVFDISLHKPSRTSNKFSVSHSGKDYATAEYGSLQL</sequence>
<dbReference type="Gene3D" id="3.10.129.10">
    <property type="entry name" value="Hotdog Thioesterase"/>
    <property type="match status" value="1"/>
</dbReference>
<accession>A0AAD4FHZ8</accession>
<name>A0AAD4FHZ8_9PLEO</name>
<dbReference type="EMBL" id="JAANER010000005">
    <property type="protein sequence ID" value="KAG9189725.1"/>
    <property type="molecule type" value="Genomic_DNA"/>
</dbReference>
<dbReference type="Pfam" id="PF01575">
    <property type="entry name" value="MaoC_dehydratas"/>
    <property type="match status" value="1"/>
</dbReference>
<dbReference type="Proteomes" id="UP001199106">
    <property type="component" value="Unassembled WGS sequence"/>
</dbReference>
<dbReference type="InterPro" id="IPR029069">
    <property type="entry name" value="HotDog_dom_sf"/>
</dbReference>
<evidence type="ECO:0000259" key="2">
    <source>
        <dbReference type="Pfam" id="PF01575"/>
    </source>
</evidence>
<reference evidence="3" key="1">
    <citation type="submission" date="2021-07" db="EMBL/GenBank/DDBJ databases">
        <title>Genome Resource of American Ginseng Black Spot Pathogen Alternaria panax.</title>
        <authorList>
            <person name="Qiu C."/>
            <person name="Wang W."/>
            <person name="Liu Z."/>
        </authorList>
    </citation>
    <scope>NUCLEOTIDE SEQUENCE</scope>
    <source>
        <strain evidence="3">BNCC115425</strain>
    </source>
</reference>
<dbReference type="InterPro" id="IPR002539">
    <property type="entry name" value="MaoC-like_dom"/>
</dbReference>
<dbReference type="PANTHER" id="PTHR43841">
    <property type="entry name" value="3-HYDROXYACYL-THIOESTER DEHYDRATASE HTDX-RELATED"/>
    <property type="match status" value="1"/>
</dbReference>
<dbReference type="AlphaFoldDB" id="A0AAD4FHZ8"/>
<evidence type="ECO:0000313" key="4">
    <source>
        <dbReference type="Proteomes" id="UP001199106"/>
    </source>
</evidence>
<organism evidence="3 4">
    <name type="scientific">Alternaria panax</name>
    <dbReference type="NCBI Taxonomy" id="48097"/>
    <lineage>
        <taxon>Eukaryota</taxon>
        <taxon>Fungi</taxon>
        <taxon>Dikarya</taxon>
        <taxon>Ascomycota</taxon>
        <taxon>Pezizomycotina</taxon>
        <taxon>Dothideomycetes</taxon>
        <taxon>Pleosporomycetidae</taxon>
        <taxon>Pleosporales</taxon>
        <taxon>Pleosporineae</taxon>
        <taxon>Pleosporaceae</taxon>
        <taxon>Alternaria</taxon>
        <taxon>Alternaria sect. Panax</taxon>
    </lineage>
</organism>
<keyword evidence="4" id="KW-1185">Reference proteome</keyword>
<evidence type="ECO:0000256" key="1">
    <source>
        <dbReference type="SAM" id="Phobius"/>
    </source>
</evidence>
<proteinExistence type="predicted"/>
<keyword evidence="1" id="KW-0472">Membrane</keyword>
<gene>
    <name evidence="3" type="ORF">G6011_06593</name>
</gene>
<dbReference type="SUPFAM" id="SSF54637">
    <property type="entry name" value="Thioesterase/thiol ester dehydrase-isomerase"/>
    <property type="match status" value="1"/>
</dbReference>
<dbReference type="PANTHER" id="PTHR43841:SF1">
    <property type="entry name" value="3-HYDROXYACYL-THIOESTER DEHYDRATASE X"/>
    <property type="match status" value="1"/>
</dbReference>
<comment type="caution">
    <text evidence="3">The sequence shown here is derived from an EMBL/GenBank/DDBJ whole genome shotgun (WGS) entry which is preliminary data.</text>
</comment>
<feature type="transmembrane region" description="Helical" evidence="1">
    <location>
        <begin position="42"/>
        <end position="61"/>
    </location>
</feature>